<dbReference type="RefSeq" id="WP_050059803.1">
    <property type="nucleotide sequence ID" value="NZ_JACHEK010000005.1"/>
</dbReference>
<dbReference type="AlphaFoldDB" id="A0A841JTE1"/>
<dbReference type="InterPro" id="IPR029063">
    <property type="entry name" value="SAM-dependent_MTases_sf"/>
</dbReference>
<dbReference type="InterPro" id="IPR013216">
    <property type="entry name" value="Methyltransf_11"/>
</dbReference>
<dbReference type="Pfam" id="PF08241">
    <property type="entry name" value="Methyltransf_11"/>
    <property type="match status" value="1"/>
</dbReference>
<dbReference type="GO" id="GO:0008757">
    <property type="term" value="F:S-adenosylmethionine-dependent methyltransferase activity"/>
    <property type="evidence" value="ECO:0007669"/>
    <property type="project" value="InterPro"/>
</dbReference>
<evidence type="ECO:0000256" key="2">
    <source>
        <dbReference type="ARBA" id="ARBA00022603"/>
    </source>
</evidence>
<evidence type="ECO:0000259" key="4">
    <source>
        <dbReference type="Pfam" id="PF08241"/>
    </source>
</evidence>
<evidence type="ECO:0000256" key="3">
    <source>
        <dbReference type="ARBA" id="ARBA00022679"/>
    </source>
</evidence>
<proteinExistence type="inferred from homology"/>
<gene>
    <name evidence="5" type="ORF">HNQ77_002552</name>
</gene>
<reference evidence="5 6" key="1">
    <citation type="submission" date="2020-08" db="EMBL/GenBank/DDBJ databases">
        <title>Genomic Encyclopedia of Type Strains, Phase IV (KMG-IV): sequencing the most valuable type-strain genomes for metagenomic binning, comparative biology and taxonomic classification.</title>
        <authorList>
            <person name="Goeker M."/>
        </authorList>
    </citation>
    <scope>NUCLEOTIDE SEQUENCE [LARGE SCALE GENOMIC DNA]</scope>
    <source>
        <strain evidence="5 6">DSM 103733</strain>
    </source>
</reference>
<evidence type="ECO:0000256" key="1">
    <source>
        <dbReference type="ARBA" id="ARBA00008361"/>
    </source>
</evidence>
<dbReference type="InterPro" id="IPR051052">
    <property type="entry name" value="Diverse_substrate_MTase"/>
</dbReference>
<dbReference type="OrthoDB" id="9797252at2"/>
<comment type="similarity">
    <text evidence="1">Belongs to the methyltransferase superfamily.</text>
</comment>
<dbReference type="SUPFAM" id="SSF53335">
    <property type="entry name" value="S-adenosyl-L-methionine-dependent methyltransferases"/>
    <property type="match status" value="1"/>
</dbReference>
<protein>
    <submittedName>
        <fullName evidence="5">SAM-dependent methyltransferase</fullName>
    </submittedName>
</protein>
<dbReference type="Proteomes" id="UP000538666">
    <property type="component" value="Unassembled WGS sequence"/>
</dbReference>
<name>A0A841JTE1_9BACT</name>
<comment type="caution">
    <text evidence="5">The sequence shown here is derived from an EMBL/GenBank/DDBJ whole genome shotgun (WGS) entry which is preliminary data.</text>
</comment>
<dbReference type="CDD" id="cd02440">
    <property type="entry name" value="AdoMet_MTases"/>
    <property type="match status" value="1"/>
</dbReference>
<organism evidence="5 6">
    <name type="scientific">Silvibacterium bohemicum</name>
    <dbReference type="NCBI Taxonomy" id="1577686"/>
    <lineage>
        <taxon>Bacteria</taxon>
        <taxon>Pseudomonadati</taxon>
        <taxon>Acidobacteriota</taxon>
        <taxon>Terriglobia</taxon>
        <taxon>Terriglobales</taxon>
        <taxon>Acidobacteriaceae</taxon>
        <taxon>Silvibacterium</taxon>
    </lineage>
</organism>
<dbReference type="PANTHER" id="PTHR44942">
    <property type="entry name" value="METHYLTRANSF_11 DOMAIN-CONTAINING PROTEIN"/>
    <property type="match status" value="1"/>
</dbReference>
<evidence type="ECO:0000313" key="6">
    <source>
        <dbReference type="Proteomes" id="UP000538666"/>
    </source>
</evidence>
<sequence>MKPTERFTSRVDSYRRHRPHYPQEIVTLLERECGLHRSSAIADIAAGTGLLAEIFLEQDYPVTAIEPNDAMREVCRELIAEYPQLQCLSGTAEATGLGDNSIDLITVAQAMHWFDLKRTRTEFRRILRPSGWCAVIYNNRRMSGDSFHEGYEQILADFGRDYAAVRDSHLTPEGIAAFFAPDGMKEVTFPNAQDLDLQGLEGRVLSSSYMPQPGHPRCDAMRLAIADLFKSEERNGHVRMEYECSVAYGQLTTSAFDDIES</sequence>
<keyword evidence="3 5" id="KW-0808">Transferase</keyword>
<evidence type="ECO:0000313" key="5">
    <source>
        <dbReference type="EMBL" id="MBB6144596.1"/>
    </source>
</evidence>
<accession>A0A841JTE1</accession>
<keyword evidence="6" id="KW-1185">Reference proteome</keyword>
<dbReference type="EMBL" id="JACHEK010000005">
    <property type="protein sequence ID" value="MBB6144596.1"/>
    <property type="molecule type" value="Genomic_DNA"/>
</dbReference>
<feature type="domain" description="Methyltransferase type 11" evidence="4">
    <location>
        <begin position="43"/>
        <end position="134"/>
    </location>
</feature>
<dbReference type="Gene3D" id="3.40.50.150">
    <property type="entry name" value="Vaccinia Virus protein VP39"/>
    <property type="match status" value="1"/>
</dbReference>
<dbReference type="GO" id="GO:0032259">
    <property type="term" value="P:methylation"/>
    <property type="evidence" value="ECO:0007669"/>
    <property type="project" value="UniProtKB-KW"/>
</dbReference>
<keyword evidence="2 5" id="KW-0489">Methyltransferase</keyword>
<dbReference type="PANTHER" id="PTHR44942:SF4">
    <property type="entry name" value="METHYLTRANSFERASE TYPE 11 DOMAIN-CONTAINING PROTEIN"/>
    <property type="match status" value="1"/>
</dbReference>